<dbReference type="SUPFAM" id="SSF55797">
    <property type="entry name" value="PR-1-like"/>
    <property type="match status" value="1"/>
</dbReference>
<accession>A0A0F9JWT5</accession>
<comment type="caution">
    <text evidence="3">The sequence shown here is derived from an EMBL/GenBank/DDBJ whole genome shotgun (WGS) entry which is preliminary data.</text>
</comment>
<evidence type="ECO:0000256" key="1">
    <source>
        <dbReference type="SAM" id="MobiDB-lite"/>
    </source>
</evidence>
<sequence>MRHPKITYLLAAALIVLLSCNKDSATDNEQIDFQDTDTESPESAKPNSGNADRAMAQQLYIDYYKASTNINTDISWTGSVPDCTAGSVPQVTMDKIFLRLSYFRKAVGLNNSVANNLLKSEKAQKAALMMHANGTLNHFPPNDWKCFTVDGEEAAGNSLLTSTKNAEAIDSYMRDQGDDNYPVGHRRWLLWPELQEIGIGNTSSYNAIWVLGNPGTRLEDTPEFIAWPPQGFLPKQLAYSRWSFSIAKADFRETQISMNIKNGRSIAVEVEELTGIYGDNTIVWKPDVNVNTLTEDTTYVVSLENVILDGIVKDFDYEVTLFDVDQ</sequence>
<proteinExistence type="predicted"/>
<dbReference type="AlphaFoldDB" id="A0A0F9JWT5"/>
<dbReference type="PROSITE" id="PS51257">
    <property type="entry name" value="PROKAR_LIPOPROTEIN"/>
    <property type="match status" value="1"/>
</dbReference>
<name>A0A0F9JWT5_9ZZZZ</name>
<reference evidence="3" key="1">
    <citation type="journal article" date="2015" name="Nature">
        <title>Complex archaea that bridge the gap between prokaryotes and eukaryotes.</title>
        <authorList>
            <person name="Spang A."/>
            <person name="Saw J.H."/>
            <person name="Jorgensen S.L."/>
            <person name="Zaremba-Niedzwiedzka K."/>
            <person name="Martijn J."/>
            <person name="Lind A.E."/>
            <person name="van Eijk R."/>
            <person name="Schleper C."/>
            <person name="Guy L."/>
            <person name="Ettema T.J."/>
        </authorList>
    </citation>
    <scope>NUCLEOTIDE SEQUENCE</scope>
</reference>
<organism evidence="3">
    <name type="scientific">marine sediment metagenome</name>
    <dbReference type="NCBI Taxonomy" id="412755"/>
    <lineage>
        <taxon>unclassified sequences</taxon>
        <taxon>metagenomes</taxon>
        <taxon>ecological metagenomes</taxon>
    </lineage>
</organism>
<feature type="domain" description="SCP" evidence="2">
    <location>
        <begin position="102"/>
        <end position="205"/>
    </location>
</feature>
<dbReference type="EMBL" id="LAZR01016700">
    <property type="protein sequence ID" value="KKM03363.1"/>
    <property type="molecule type" value="Genomic_DNA"/>
</dbReference>
<protein>
    <recommendedName>
        <fullName evidence="2">SCP domain-containing protein</fullName>
    </recommendedName>
</protein>
<dbReference type="Pfam" id="PF00188">
    <property type="entry name" value="CAP"/>
    <property type="match status" value="1"/>
</dbReference>
<evidence type="ECO:0000313" key="3">
    <source>
        <dbReference type="EMBL" id="KKM03363.1"/>
    </source>
</evidence>
<evidence type="ECO:0000259" key="2">
    <source>
        <dbReference type="Pfam" id="PF00188"/>
    </source>
</evidence>
<dbReference type="InterPro" id="IPR014044">
    <property type="entry name" value="CAP_dom"/>
</dbReference>
<gene>
    <name evidence="3" type="ORF">LCGC14_1775200</name>
</gene>
<dbReference type="InterPro" id="IPR035940">
    <property type="entry name" value="CAP_sf"/>
</dbReference>
<feature type="region of interest" description="Disordered" evidence="1">
    <location>
        <begin position="32"/>
        <end position="51"/>
    </location>
</feature>
<dbReference type="Gene3D" id="3.40.33.10">
    <property type="entry name" value="CAP"/>
    <property type="match status" value="1"/>
</dbReference>